<comment type="caution">
    <text evidence="2">The sequence shown here is derived from an EMBL/GenBank/DDBJ whole genome shotgun (WGS) entry which is preliminary data.</text>
</comment>
<accession>A0A3D8IY21</accession>
<keyword evidence="3" id="KW-1185">Reference proteome</keyword>
<dbReference type="Proteomes" id="UP000257067">
    <property type="component" value="Unassembled WGS sequence"/>
</dbReference>
<evidence type="ECO:0000313" key="3">
    <source>
        <dbReference type="Proteomes" id="UP000257067"/>
    </source>
</evidence>
<keyword evidence="1" id="KW-0472">Membrane</keyword>
<evidence type="ECO:0000313" key="2">
    <source>
        <dbReference type="EMBL" id="RDU70162.1"/>
    </source>
</evidence>
<reference evidence="2 3" key="1">
    <citation type="submission" date="2018-04" db="EMBL/GenBank/DDBJ databases">
        <title>Novel Campyloabacter and Helicobacter Species and Strains.</title>
        <authorList>
            <person name="Mannion A.J."/>
            <person name="Shen Z."/>
            <person name="Fox J.G."/>
        </authorList>
    </citation>
    <scope>NUCLEOTIDE SEQUENCE [LARGE SCALE GENOMIC DNA]</scope>
    <source>
        <strain evidence="2 3">ATCC 700242</strain>
    </source>
</reference>
<sequence>MKVKYYFAFFIVFIIIFCGGFYALNPVSSNITLSIFGHTITQHPVIWIAFSLSVFFLFTLLFFAGNWLSNFANSYRNDKDFDDLLNQIYTQALYKKAEHFHFKTKHYQTLSQILKRFDLQAKLDTQPSSYAKIDALFNAFTEVQKGGISSIKIPEENEFWNLNAKNTIRSDYKFAQKILEGEYDESLKILAIQELAKNNHLGEKTLHKFLISSSTPLLARTMLDSLLEAGYKLPQEDIKALLLSSNLSNKDYLKKLQIFKTLLSPDECIALFENLSIQDKEAREAYVFLLLDFSMMEKAQEFLRDNEDLILAQVFIDLKKIGKNYSLEKFF</sequence>
<keyword evidence="1" id="KW-1133">Transmembrane helix</keyword>
<name>A0A3D8IY21_9HELI</name>
<proteinExistence type="predicted"/>
<dbReference type="RefSeq" id="WP_104724158.1">
    <property type="nucleotide sequence ID" value="NZ_FZNE01000002.1"/>
</dbReference>
<evidence type="ECO:0000256" key="1">
    <source>
        <dbReference type="SAM" id="Phobius"/>
    </source>
</evidence>
<feature type="transmembrane region" description="Helical" evidence="1">
    <location>
        <begin position="6"/>
        <end position="24"/>
    </location>
</feature>
<dbReference type="OrthoDB" id="5338103at2"/>
<gene>
    <name evidence="2" type="ORF">CQA62_01765</name>
</gene>
<feature type="transmembrane region" description="Helical" evidence="1">
    <location>
        <begin position="45"/>
        <end position="68"/>
    </location>
</feature>
<dbReference type="EMBL" id="NXLU01000001">
    <property type="protein sequence ID" value="RDU70162.1"/>
    <property type="molecule type" value="Genomic_DNA"/>
</dbReference>
<keyword evidence="1" id="KW-0812">Transmembrane</keyword>
<dbReference type="AlphaFoldDB" id="A0A3D8IY21"/>
<protein>
    <submittedName>
        <fullName evidence="2">Uncharacterized protein</fullName>
    </submittedName>
</protein>
<organism evidence="2 3">
    <name type="scientific">Helicobacter cholecystus</name>
    <dbReference type="NCBI Taxonomy" id="45498"/>
    <lineage>
        <taxon>Bacteria</taxon>
        <taxon>Pseudomonadati</taxon>
        <taxon>Campylobacterota</taxon>
        <taxon>Epsilonproteobacteria</taxon>
        <taxon>Campylobacterales</taxon>
        <taxon>Helicobacteraceae</taxon>
        <taxon>Helicobacter</taxon>
    </lineage>
</organism>